<sequence length="67" mass="8141">MPYVFPWTGTDDHLVFRFHSSNFFNKYVELYGNKKVKIMEGNIHSFFQTNKKRLKEDTWVLVKLKIK</sequence>
<accession>G0J0H4</accession>
<reference evidence="2" key="1">
    <citation type="submission" date="2011-07" db="EMBL/GenBank/DDBJ databases">
        <title>The complete genome of Cyclobacterium marinum DSM 745.</title>
        <authorList>
            <person name="Lucas S."/>
            <person name="Han J."/>
            <person name="Lapidus A."/>
            <person name="Bruce D."/>
            <person name="Goodwin L."/>
            <person name="Pitluck S."/>
            <person name="Peters L."/>
            <person name="Kyrpides N."/>
            <person name="Mavromatis K."/>
            <person name="Ivanova N."/>
            <person name="Ovchinnikova G."/>
            <person name="Chertkov O."/>
            <person name="Detter J.C."/>
            <person name="Tapia R."/>
            <person name="Han C."/>
            <person name="Land M."/>
            <person name="Hauser L."/>
            <person name="Markowitz V."/>
            <person name="Cheng J.-F."/>
            <person name="Hugenholtz P."/>
            <person name="Woyke T."/>
            <person name="Wu D."/>
            <person name="Tindall B."/>
            <person name="Schuetze A."/>
            <person name="Brambilla E."/>
            <person name="Klenk H.-P."/>
            <person name="Eisen J.A."/>
        </authorList>
    </citation>
    <scope>NUCLEOTIDE SEQUENCE [LARGE SCALE GENOMIC DNA]</scope>
    <source>
        <strain evidence="2">ATCC 25205 / DSM 745 / LMG 13164 / NCIMB 1802</strain>
    </source>
</reference>
<dbReference type="Proteomes" id="UP000001635">
    <property type="component" value="Chromosome"/>
</dbReference>
<dbReference type="AlphaFoldDB" id="G0J0H4"/>
<dbReference type="STRING" id="880070.Cycma_0106"/>
<name>G0J0H4_CYCMS</name>
<dbReference type="EMBL" id="CP002955">
    <property type="protein sequence ID" value="AEL23890.1"/>
    <property type="molecule type" value="Genomic_DNA"/>
</dbReference>
<dbReference type="HOGENOM" id="CLU_2805295_0_0_10"/>
<proteinExistence type="predicted"/>
<gene>
    <name evidence="1" type="ordered locus">Cycma_0106</name>
</gene>
<evidence type="ECO:0000313" key="1">
    <source>
        <dbReference type="EMBL" id="AEL23890.1"/>
    </source>
</evidence>
<organism evidence="1 2">
    <name type="scientific">Cyclobacterium marinum (strain ATCC 25205 / DSM 745 / LMG 13164 / NCIMB 1802)</name>
    <name type="common">Flectobacillus marinus</name>
    <dbReference type="NCBI Taxonomy" id="880070"/>
    <lineage>
        <taxon>Bacteria</taxon>
        <taxon>Pseudomonadati</taxon>
        <taxon>Bacteroidota</taxon>
        <taxon>Cytophagia</taxon>
        <taxon>Cytophagales</taxon>
        <taxon>Cyclobacteriaceae</taxon>
        <taxon>Cyclobacterium</taxon>
    </lineage>
</organism>
<keyword evidence="2" id="KW-1185">Reference proteome</keyword>
<dbReference type="KEGG" id="cmr:Cycma_0106"/>
<protein>
    <submittedName>
        <fullName evidence="1">Uncharacterized protein</fullName>
    </submittedName>
</protein>
<evidence type="ECO:0000313" key="2">
    <source>
        <dbReference type="Proteomes" id="UP000001635"/>
    </source>
</evidence>